<keyword evidence="6 7" id="KW-0472">Membrane</keyword>
<dbReference type="Pfam" id="PF00691">
    <property type="entry name" value="OmpA"/>
    <property type="match status" value="1"/>
</dbReference>
<evidence type="ECO:0000256" key="5">
    <source>
        <dbReference type="ARBA" id="ARBA00022989"/>
    </source>
</evidence>
<dbReference type="InterPro" id="IPR006665">
    <property type="entry name" value="OmpA-like"/>
</dbReference>
<dbReference type="NCBIfam" id="NF006508">
    <property type="entry name" value="PRK08944.1"/>
    <property type="match status" value="1"/>
</dbReference>
<feature type="region of interest" description="Disordered" evidence="9">
    <location>
        <begin position="292"/>
        <end position="331"/>
    </location>
</feature>
<keyword evidence="5 10" id="KW-1133">Transmembrane helix</keyword>
<dbReference type="PANTHER" id="PTHR30329">
    <property type="entry name" value="STATOR ELEMENT OF FLAGELLAR MOTOR COMPLEX"/>
    <property type="match status" value="1"/>
</dbReference>
<evidence type="ECO:0000256" key="10">
    <source>
        <dbReference type="SAM" id="Phobius"/>
    </source>
</evidence>
<dbReference type="InterPro" id="IPR025713">
    <property type="entry name" value="MotB-like_N_dom"/>
</dbReference>
<dbReference type="InterPro" id="IPR036737">
    <property type="entry name" value="OmpA-like_sf"/>
</dbReference>
<feature type="compositionally biased region" description="Basic and acidic residues" evidence="9">
    <location>
        <begin position="308"/>
        <end position="331"/>
    </location>
</feature>
<comment type="subcellular location">
    <subcellularLocation>
        <location evidence="1">Cell membrane</location>
        <topology evidence="1">Single-pass membrane protein</topology>
    </subcellularLocation>
</comment>
<dbReference type="PROSITE" id="PS51123">
    <property type="entry name" value="OMPA_2"/>
    <property type="match status" value="1"/>
</dbReference>
<evidence type="ECO:0000313" key="12">
    <source>
        <dbReference type="EMBL" id="MFC3680658.1"/>
    </source>
</evidence>
<feature type="domain" description="OmpA-like" evidence="11">
    <location>
        <begin position="174"/>
        <end position="295"/>
    </location>
</feature>
<dbReference type="EMBL" id="JBHRYB010000011">
    <property type="protein sequence ID" value="MFC3680658.1"/>
    <property type="molecule type" value="Genomic_DNA"/>
</dbReference>
<keyword evidence="12" id="KW-0966">Cell projection</keyword>
<dbReference type="Proteomes" id="UP001595722">
    <property type="component" value="Unassembled WGS sequence"/>
</dbReference>
<organism evidence="12 13">
    <name type="scientific">Bacterioplanoides pacificum</name>
    <dbReference type="NCBI Taxonomy" id="1171596"/>
    <lineage>
        <taxon>Bacteria</taxon>
        <taxon>Pseudomonadati</taxon>
        <taxon>Pseudomonadota</taxon>
        <taxon>Gammaproteobacteria</taxon>
        <taxon>Oceanospirillales</taxon>
        <taxon>Oceanospirillaceae</taxon>
        <taxon>Bacterioplanoides</taxon>
    </lineage>
</organism>
<evidence type="ECO:0000313" key="13">
    <source>
        <dbReference type="Proteomes" id="UP001595722"/>
    </source>
</evidence>
<dbReference type="CDD" id="cd07185">
    <property type="entry name" value="OmpA_C-like"/>
    <property type="match status" value="1"/>
</dbReference>
<evidence type="ECO:0000256" key="6">
    <source>
        <dbReference type="ARBA" id="ARBA00023136"/>
    </source>
</evidence>
<evidence type="ECO:0000259" key="11">
    <source>
        <dbReference type="PROSITE" id="PS51123"/>
    </source>
</evidence>
<comment type="caution">
    <text evidence="12">The sequence shown here is derived from an EMBL/GenBank/DDBJ whole genome shotgun (WGS) entry which is preliminary data.</text>
</comment>
<evidence type="ECO:0000256" key="7">
    <source>
        <dbReference type="PROSITE-ProRule" id="PRU00473"/>
    </source>
</evidence>
<evidence type="ECO:0000256" key="8">
    <source>
        <dbReference type="SAM" id="Coils"/>
    </source>
</evidence>
<evidence type="ECO:0000256" key="1">
    <source>
        <dbReference type="ARBA" id="ARBA00004162"/>
    </source>
</evidence>
<dbReference type="SUPFAM" id="SSF103088">
    <property type="entry name" value="OmpA-like"/>
    <property type="match status" value="1"/>
</dbReference>
<gene>
    <name evidence="12" type="ORF">ACFOMG_11180</name>
</gene>
<name>A0ABV7VT45_9GAMM</name>
<evidence type="ECO:0000256" key="3">
    <source>
        <dbReference type="ARBA" id="ARBA00022475"/>
    </source>
</evidence>
<keyword evidence="12" id="KW-0282">Flagellum</keyword>
<evidence type="ECO:0000256" key="4">
    <source>
        <dbReference type="ARBA" id="ARBA00022692"/>
    </source>
</evidence>
<comment type="similarity">
    <text evidence="2">Belongs to the MotB family.</text>
</comment>
<accession>A0ABV7VT45</accession>
<keyword evidence="13" id="KW-1185">Reference proteome</keyword>
<evidence type="ECO:0000256" key="2">
    <source>
        <dbReference type="ARBA" id="ARBA00008914"/>
    </source>
</evidence>
<keyword evidence="8" id="KW-0175">Coiled coil</keyword>
<keyword evidence="4 10" id="KW-0812">Transmembrane</keyword>
<dbReference type="InterPro" id="IPR050330">
    <property type="entry name" value="Bact_OuterMem_StrucFunc"/>
</dbReference>
<dbReference type="Pfam" id="PF13677">
    <property type="entry name" value="MotB_plug"/>
    <property type="match status" value="1"/>
</dbReference>
<feature type="compositionally biased region" description="Acidic residues" evidence="9">
    <location>
        <begin position="297"/>
        <end position="307"/>
    </location>
</feature>
<evidence type="ECO:0000256" key="9">
    <source>
        <dbReference type="SAM" id="MobiDB-lite"/>
    </source>
</evidence>
<proteinExistence type="inferred from homology"/>
<sequence length="331" mass="36862">MSAEEEQECPPCPPVGAAWVMTFADLMSLLMCFFVLLLSFSEMDALKFKRLAGELREAFGVQTLINVSDPPKGTSVIARHFSPSIPEPTPINEIRQKTSDITKSSLEVLCQDEVTQQEEAQGDQGKMTRDVVVESNTAETLAAEAAAAEAEALDMAAQLEDEIAEGQVEIETSGKKIIIRIQQRGAFRSGSDYIEDKFLPVIDKIREVLVTVPGKISVEGHTDDIPIRGGRFRTNWGLSTARAAAFAEELFIAPEMNEERFQIVGHADKMPLVPNDSDEARERNRRVEIIILRSREGDDDDQPEIQSDDNRVEDALNARPEDFELRPNEIF</sequence>
<keyword evidence="12" id="KW-0969">Cilium</keyword>
<protein>
    <submittedName>
        <fullName evidence="12">Flagellar motor protein MotB</fullName>
    </submittedName>
</protein>
<dbReference type="PANTHER" id="PTHR30329:SF21">
    <property type="entry name" value="LIPOPROTEIN YIAD-RELATED"/>
    <property type="match status" value="1"/>
</dbReference>
<feature type="transmembrane region" description="Helical" evidence="10">
    <location>
        <begin position="17"/>
        <end position="40"/>
    </location>
</feature>
<keyword evidence="3" id="KW-1003">Cell membrane</keyword>
<dbReference type="Gene3D" id="3.30.1330.60">
    <property type="entry name" value="OmpA-like domain"/>
    <property type="match status" value="1"/>
</dbReference>
<reference evidence="13" key="1">
    <citation type="journal article" date="2019" name="Int. J. Syst. Evol. Microbiol.">
        <title>The Global Catalogue of Microorganisms (GCM) 10K type strain sequencing project: providing services to taxonomists for standard genome sequencing and annotation.</title>
        <authorList>
            <consortium name="The Broad Institute Genomics Platform"/>
            <consortium name="The Broad Institute Genome Sequencing Center for Infectious Disease"/>
            <person name="Wu L."/>
            <person name="Ma J."/>
        </authorList>
    </citation>
    <scope>NUCLEOTIDE SEQUENCE [LARGE SCALE GENOMIC DNA]</scope>
    <source>
        <strain evidence="13">KCTC 42424</strain>
    </source>
</reference>
<dbReference type="RefSeq" id="WP_376866675.1">
    <property type="nucleotide sequence ID" value="NZ_JBHRYB010000011.1"/>
</dbReference>
<feature type="coiled-coil region" evidence="8">
    <location>
        <begin position="138"/>
        <end position="165"/>
    </location>
</feature>